<dbReference type="InterPro" id="IPR055357">
    <property type="entry name" value="LRR_At1g61320_AtMIF1"/>
</dbReference>
<sequence length="312" mass="35560">MYVLSRRWRHLWRSASRTLAFDFALSDAGNDASFISSVTEVLALHRCSNIDKLSIRLNLRSPNVTDLVICDWIQFAVQREVRVLDLEACGYITERESLGYYSPEFRASFDIPGLSSIGYNFPGLEKLLTWPLSIKSCFASLTSLKLVNFNVDDETMDYILSNCSFVERLYLKGGTGLRNLNANSPSLKYLSLGSCWDLKKLKISGPNLVYFEYKGYRDHGTKWVVEFSFENVPLLSEVRTFRCIYDANVYELLVGIFFAFFVGLVRMCKSLKKLTIKTKKQDIKQQMVAIIGGETLKMLEDNLADGAEMVIE</sequence>
<evidence type="ECO:0000313" key="4">
    <source>
        <dbReference type="Proteomes" id="UP001161247"/>
    </source>
</evidence>
<organism evidence="3 4">
    <name type="scientific">Oldenlandia corymbosa var. corymbosa</name>
    <dbReference type="NCBI Taxonomy" id="529605"/>
    <lineage>
        <taxon>Eukaryota</taxon>
        <taxon>Viridiplantae</taxon>
        <taxon>Streptophyta</taxon>
        <taxon>Embryophyta</taxon>
        <taxon>Tracheophyta</taxon>
        <taxon>Spermatophyta</taxon>
        <taxon>Magnoliopsida</taxon>
        <taxon>eudicotyledons</taxon>
        <taxon>Gunneridae</taxon>
        <taxon>Pentapetalae</taxon>
        <taxon>asterids</taxon>
        <taxon>lamiids</taxon>
        <taxon>Gentianales</taxon>
        <taxon>Rubiaceae</taxon>
        <taxon>Rubioideae</taxon>
        <taxon>Spermacoceae</taxon>
        <taxon>Hedyotis-Oldenlandia complex</taxon>
        <taxon>Oldenlandia</taxon>
    </lineage>
</organism>
<feature type="transmembrane region" description="Helical" evidence="1">
    <location>
        <begin position="249"/>
        <end position="268"/>
    </location>
</feature>
<dbReference type="Gene3D" id="3.80.10.10">
    <property type="entry name" value="Ribonuclease Inhibitor"/>
    <property type="match status" value="1"/>
</dbReference>
<feature type="domain" description="At1g61320/AtMIF1 LRR" evidence="2">
    <location>
        <begin position="42"/>
        <end position="289"/>
    </location>
</feature>
<evidence type="ECO:0000259" key="2">
    <source>
        <dbReference type="Pfam" id="PF23622"/>
    </source>
</evidence>
<evidence type="ECO:0000313" key="3">
    <source>
        <dbReference type="EMBL" id="CAI9100973.1"/>
    </source>
</evidence>
<dbReference type="AlphaFoldDB" id="A0AAV1D0C8"/>
<keyword evidence="1" id="KW-0472">Membrane</keyword>
<dbReference type="Proteomes" id="UP001161247">
    <property type="component" value="Chromosome 3"/>
</dbReference>
<dbReference type="InterPro" id="IPR032675">
    <property type="entry name" value="LRR_dom_sf"/>
</dbReference>
<keyword evidence="4" id="KW-1185">Reference proteome</keyword>
<dbReference type="PANTHER" id="PTHR34145:SF28">
    <property type="entry name" value="F-BOX DOMAIN-CONTAINING PROTEIN"/>
    <property type="match status" value="1"/>
</dbReference>
<protein>
    <submittedName>
        <fullName evidence="3">OLC1v1038171C1</fullName>
    </submittedName>
</protein>
<keyword evidence="1" id="KW-1133">Transmembrane helix</keyword>
<keyword evidence="1" id="KW-0812">Transmembrane</keyword>
<dbReference type="EMBL" id="OX459120">
    <property type="protein sequence ID" value="CAI9100973.1"/>
    <property type="molecule type" value="Genomic_DNA"/>
</dbReference>
<dbReference type="InterPro" id="IPR053772">
    <property type="entry name" value="At1g61320/At1g61330-like"/>
</dbReference>
<gene>
    <name evidence="3" type="ORF">OLC1_LOCUS10672</name>
</gene>
<name>A0AAV1D0C8_OLDCO</name>
<evidence type="ECO:0000256" key="1">
    <source>
        <dbReference type="SAM" id="Phobius"/>
    </source>
</evidence>
<reference evidence="3" key="1">
    <citation type="submission" date="2023-03" db="EMBL/GenBank/DDBJ databases">
        <authorList>
            <person name="Julca I."/>
        </authorList>
    </citation>
    <scope>NUCLEOTIDE SEQUENCE</scope>
</reference>
<dbReference type="SUPFAM" id="SSF52047">
    <property type="entry name" value="RNI-like"/>
    <property type="match status" value="1"/>
</dbReference>
<accession>A0AAV1D0C8</accession>
<dbReference type="Pfam" id="PF23622">
    <property type="entry name" value="LRR_At1g61320_AtMIF1"/>
    <property type="match status" value="1"/>
</dbReference>
<dbReference type="PANTHER" id="PTHR34145">
    <property type="entry name" value="OS02G0105600 PROTEIN"/>
    <property type="match status" value="1"/>
</dbReference>
<proteinExistence type="predicted"/>